<name>A0A2G5TCG7_9PELO</name>
<organism evidence="2 3">
    <name type="scientific">Caenorhabditis nigoni</name>
    <dbReference type="NCBI Taxonomy" id="1611254"/>
    <lineage>
        <taxon>Eukaryota</taxon>
        <taxon>Metazoa</taxon>
        <taxon>Ecdysozoa</taxon>
        <taxon>Nematoda</taxon>
        <taxon>Chromadorea</taxon>
        <taxon>Rhabditida</taxon>
        <taxon>Rhabditina</taxon>
        <taxon>Rhabditomorpha</taxon>
        <taxon>Rhabditoidea</taxon>
        <taxon>Rhabditidae</taxon>
        <taxon>Peloderinae</taxon>
        <taxon>Caenorhabditis</taxon>
    </lineage>
</organism>
<keyword evidence="1" id="KW-0175">Coiled coil</keyword>
<evidence type="ECO:0000313" key="3">
    <source>
        <dbReference type="Proteomes" id="UP000230233"/>
    </source>
</evidence>
<dbReference type="Proteomes" id="UP000230233">
    <property type="component" value="Chromosome V"/>
</dbReference>
<dbReference type="OrthoDB" id="10345289at2759"/>
<keyword evidence="3" id="KW-1185">Reference proteome</keyword>
<evidence type="ECO:0000313" key="2">
    <source>
        <dbReference type="EMBL" id="PIC25065.1"/>
    </source>
</evidence>
<gene>
    <name evidence="2" type="primary">Cni-F48G7.2</name>
    <name evidence="2" type="synonym">Cnig_chr_V.g18144</name>
    <name evidence="2" type="ORF">B9Z55_018144</name>
</gene>
<sequence>MSGIPVVRCIANNEPSTSGLELLAVQREFVSVQVRNLQSEIQKTQNNAILKELLEINVHFDKLATASKEICTQCLVSNGYPEIQHGVLGSVGTYIRMMKTAKEGFTKRKEQLSKLMISCDQADPQLKLKCTNHVTVMQRFLKTDTIDKVLENLESAISKYDYRQILEIGKSLKDLQEEMKKYQEETQNLPMELSFLNSVEQFEVVSETQIIAISN</sequence>
<protein>
    <submittedName>
        <fullName evidence="2">Uncharacterized protein</fullName>
    </submittedName>
</protein>
<feature type="coiled-coil region" evidence="1">
    <location>
        <begin position="165"/>
        <end position="192"/>
    </location>
</feature>
<comment type="caution">
    <text evidence="2">The sequence shown here is derived from an EMBL/GenBank/DDBJ whole genome shotgun (WGS) entry which is preliminary data.</text>
</comment>
<dbReference type="AlphaFoldDB" id="A0A2G5TCG7"/>
<dbReference type="EMBL" id="PDUG01000005">
    <property type="protein sequence ID" value="PIC25065.1"/>
    <property type="molecule type" value="Genomic_DNA"/>
</dbReference>
<proteinExistence type="predicted"/>
<accession>A0A2G5TCG7</accession>
<evidence type="ECO:0000256" key="1">
    <source>
        <dbReference type="SAM" id="Coils"/>
    </source>
</evidence>
<reference evidence="3" key="1">
    <citation type="submission" date="2017-10" db="EMBL/GenBank/DDBJ databases">
        <title>Rapid genome shrinkage in a self-fertile nematode reveals novel sperm competition proteins.</title>
        <authorList>
            <person name="Yin D."/>
            <person name="Schwarz E.M."/>
            <person name="Thomas C.G."/>
            <person name="Felde R.L."/>
            <person name="Korf I.F."/>
            <person name="Cutter A.D."/>
            <person name="Schartner C.M."/>
            <person name="Ralston E.J."/>
            <person name="Meyer B.J."/>
            <person name="Haag E.S."/>
        </authorList>
    </citation>
    <scope>NUCLEOTIDE SEQUENCE [LARGE SCALE GENOMIC DNA]</scope>
    <source>
        <strain evidence="3">JU1422</strain>
    </source>
</reference>